<feature type="compositionally biased region" description="Basic and acidic residues" evidence="1">
    <location>
        <begin position="142"/>
        <end position="162"/>
    </location>
</feature>
<proteinExistence type="predicted"/>
<gene>
    <name evidence="2" type="ORF">TGRUB_281610</name>
</gene>
<evidence type="ECO:0000256" key="1">
    <source>
        <dbReference type="SAM" id="MobiDB-lite"/>
    </source>
</evidence>
<feature type="region of interest" description="Disordered" evidence="1">
    <location>
        <begin position="272"/>
        <end position="293"/>
    </location>
</feature>
<feature type="compositionally biased region" description="Acidic residues" evidence="1">
    <location>
        <begin position="74"/>
        <end position="83"/>
    </location>
</feature>
<organism evidence="2 3">
    <name type="scientific">Toxoplasma gondii RUB</name>
    <dbReference type="NCBI Taxonomy" id="935652"/>
    <lineage>
        <taxon>Eukaryota</taxon>
        <taxon>Sar</taxon>
        <taxon>Alveolata</taxon>
        <taxon>Apicomplexa</taxon>
        <taxon>Conoidasida</taxon>
        <taxon>Coccidia</taxon>
        <taxon>Eucoccidiorida</taxon>
        <taxon>Eimeriorina</taxon>
        <taxon>Sarcocystidae</taxon>
        <taxon>Toxoplasma</taxon>
    </lineage>
</organism>
<name>A0A086LLA0_TOXGO</name>
<evidence type="ECO:0000313" key="2">
    <source>
        <dbReference type="EMBL" id="KFG57418.1"/>
    </source>
</evidence>
<feature type="compositionally biased region" description="Polar residues" evidence="1">
    <location>
        <begin position="180"/>
        <end position="190"/>
    </location>
</feature>
<dbReference type="VEuPathDB" id="ToxoDB:TGRUB_281610"/>
<comment type="caution">
    <text evidence="2">The sequence shown here is derived from an EMBL/GenBank/DDBJ whole genome shotgun (WGS) entry which is preliminary data.</text>
</comment>
<feature type="region of interest" description="Disordered" evidence="1">
    <location>
        <begin position="1"/>
        <end position="200"/>
    </location>
</feature>
<sequence>MGYLHAEAETLSRSPGKKREREAGELGSEPPCETPRGNLVGAPERPSRQRNSKKTKSVETRKTPIVRASLSLPDWEDEEDLEEEPPRAPHCAKGGNALAYSHRSSRLSLGADGDEAGADDALLPSGASQTSISPRLHARRHLPGEIRSRATDRENHACRETASDVSVLSRTTREERRHGSTASHARSGETSVKAETPSTRLEVFWKDPANRRILRGLAAVLNVESEKSNKRSEKRPPGAREKKGRAGAFCSVEEERDDQARKLTEWMSRQIDCRRRSRPSLSKERLSRQKQRR</sequence>
<reference evidence="2 3" key="1">
    <citation type="submission" date="2014-05" db="EMBL/GenBank/DDBJ databases">
        <authorList>
            <person name="Sibley D."/>
            <person name="Venepally P."/>
            <person name="Karamycheva S."/>
            <person name="Hadjithomas M."/>
            <person name="Khan A."/>
            <person name="Brunk B."/>
            <person name="Roos D."/>
            <person name="Caler E."/>
            <person name="Lorenzi H."/>
        </authorList>
    </citation>
    <scope>NUCLEOTIDE SEQUENCE [LARGE SCALE GENOMIC DNA]</scope>
    <source>
        <strain evidence="2 3">RUB</strain>
    </source>
</reference>
<feature type="compositionally biased region" description="Basic and acidic residues" evidence="1">
    <location>
        <begin position="1"/>
        <end position="10"/>
    </location>
</feature>
<dbReference type="OrthoDB" id="10351249at2759"/>
<dbReference type="Proteomes" id="UP000028834">
    <property type="component" value="Unassembled WGS sequence"/>
</dbReference>
<feature type="region of interest" description="Disordered" evidence="1">
    <location>
        <begin position="222"/>
        <end position="248"/>
    </location>
</feature>
<dbReference type="AlphaFoldDB" id="A0A086LLA0"/>
<feature type="compositionally biased region" description="Basic and acidic residues" evidence="1">
    <location>
        <begin position="224"/>
        <end position="241"/>
    </location>
</feature>
<evidence type="ECO:0000313" key="3">
    <source>
        <dbReference type="Proteomes" id="UP000028834"/>
    </source>
</evidence>
<dbReference type="EMBL" id="AFYV02002846">
    <property type="protein sequence ID" value="KFG57418.1"/>
    <property type="molecule type" value="Genomic_DNA"/>
</dbReference>
<accession>A0A086LLA0</accession>
<protein>
    <submittedName>
        <fullName evidence="2">Uncharacterized protein</fullName>
    </submittedName>
</protein>